<dbReference type="Proteomes" id="UP000019132">
    <property type="component" value="Unassembled WGS sequence"/>
</dbReference>
<reference evidence="3" key="1">
    <citation type="journal article" date="2010" name="Genome Biol.">
        <title>Genome sequence of the necrotrophic plant pathogen Pythium ultimum reveals original pathogenicity mechanisms and effector repertoire.</title>
        <authorList>
            <person name="Levesque C.A."/>
            <person name="Brouwer H."/>
            <person name="Cano L."/>
            <person name="Hamilton J.P."/>
            <person name="Holt C."/>
            <person name="Huitema E."/>
            <person name="Raffaele S."/>
            <person name="Robideau G.P."/>
            <person name="Thines M."/>
            <person name="Win J."/>
            <person name="Zerillo M.M."/>
            <person name="Beakes G.W."/>
            <person name="Boore J.L."/>
            <person name="Busam D."/>
            <person name="Dumas B."/>
            <person name="Ferriera S."/>
            <person name="Fuerstenberg S.I."/>
            <person name="Gachon C.M."/>
            <person name="Gaulin E."/>
            <person name="Govers F."/>
            <person name="Grenville-Briggs L."/>
            <person name="Horner N."/>
            <person name="Hostetler J."/>
            <person name="Jiang R.H."/>
            <person name="Johnson J."/>
            <person name="Krajaejun T."/>
            <person name="Lin H."/>
            <person name="Meijer H.J."/>
            <person name="Moore B."/>
            <person name="Morris P."/>
            <person name="Phuntmart V."/>
            <person name="Puiu D."/>
            <person name="Shetty J."/>
            <person name="Stajich J.E."/>
            <person name="Tripathy S."/>
            <person name="Wawra S."/>
            <person name="van West P."/>
            <person name="Whitty B.R."/>
            <person name="Coutinho P.M."/>
            <person name="Henrissat B."/>
            <person name="Martin F."/>
            <person name="Thomas P.D."/>
            <person name="Tyler B.M."/>
            <person name="De Vries R.P."/>
            <person name="Kamoun S."/>
            <person name="Yandell M."/>
            <person name="Tisserat N."/>
            <person name="Buell C.R."/>
        </authorList>
    </citation>
    <scope>NUCLEOTIDE SEQUENCE</scope>
    <source>
        <strain evidence="3">DAOM:BR144</strain>
    </source>
</reference>
<evidence type="ECO:0000313" key="2">
    <source>
        <dbReference type="EnsemblProtists" id="PYU1_T009088"/>
    </source>
</evidence>
<evidence type="ECO:0000256" key="1">
    <source>
        <dbReference type="SAM" id="MobiDB-lite"/>
    </source>
</evidence>
<dbReference type="EnsemblProtists" id="PYU1_T009088">
    <property type="protein sequence ID" value="PYU1_T009088"/>
    <property type="gene ID" value="PYU1_G009070"/>
</dbReference>
<dbReference type="EMBL" id="GL376599">
    <property type="status" value="NOT_ANNOTATED_CDS"/>
    <property type="molecule type" value="Genomic_DNA"/>
</dbReference>
<reference evidence="2" key="3">
    <citation type="submission" date="2015-02" db="UniProtKB">
        <authorList>
            <consortium name="EnsemblProtists"/>
        </authorList>
    </citation>
    <scope>IDENTIFICATION</scope>
    <source>
        <strain evidence="2">DAOM BR144</strain>
    </source>
</reference>
<evidence type="ECO:0000313" key="3">
    <source>
        <dbReference type="Proteomes" id="UP000019132"/>
    </source>
</evidence>
<dbReference type="InParanoid" id="K3WVU0"/>
<name>K3WVU0_GLOUD</name>
<feature type="region of interest" description="Disordered" evidence="1">
    <location>
        <begin position="72"/>
        <end position="91"/>
    </location>
</feature>
<keyword evidence="3" id="KW-1185">Reference proteome</keyword>
<organism evidence="2 3">
    <name type="scientific">Globisporangium ultimum (strain ATCC 200006 / CBS 805.95 / DAOM BR144)</name>
    <name type="common">Pythium ultimum</name>
    <dbReference type="NCBI Taxonomy" id="431595"/>
    <lineage>
        <taxon>Eukaryota</taxon>
        <taxon>Sar</taxon>
        <taxon>Stramenopiles</taxon>
        <taxon>Oomycota</taxon>
        <taxon>Peronosporomycetes</taxon>
        <taxon>Pythiales</taxon>
        <taxon>Pythiaceae</taxon>
        <taxon>Globisporangium</taxon>
    </lineage>
</organism>
<protein>
    <submittedName>
        <fullName evidence="2">Uncharacterized protein</fullName>
    </submittedName>
</protein>
<proteinExistence type="predicted"/>
<reference evidence="3" key="2">
    <citation type="submission" date="2010-04" db="EMBL/GenBank/DDBJ databases">
        <authorList>
            <person name="Buell R."/>
            <person name="Hamilton J."/>
            <person name="Hostetler J."/>
        </authorList>
    </citation>
    <scope>NUCLEOTIDE SEQUENCE [LARGE SCALE GENOMIC DNA]</scope>
    <source>
        <strain evidence="3">DAOM:BR144</strain>
    </source>
</reference>
<dbReference type="AlphaFoldDB" id="K3WVU0"/>
<sequence>WGEHALQLHLQEQEALKKVHITKNLLRPSNTQQQYSPKVLEFIQWMNYKGHPDKQVTEAKTVLFITEIQNRPTRKTGRKQQQLAGSSQSDPAPYCARAIGYSILAAATLNFQVAHLLSKSC</sequence>
<accession>K3WVU0</accession>
<feature type="compositionally biased region" description="Polar residues" evidence="1">
    <location>
        <begin position="79"/>
        <end position="90"/>
    </location>
</feature>
<dbReference type="VEuPathDB" id="FungiDB:PYU1_G009070"/>
<dbReference type="HOGENOM" id="CLU_2044267_0_0_1"/>